<evidence type="ECO:0000259" key="2">
    <source>
        <dbReference type="Pfam" id="PF07589"/>
    </source>
</evidence>
<dbReference type="RefSeq" id="WP_152101827.1">
    <property type="nucleotide sequence ID" value="NZ_AP021861.1"/>
</dbReference>
<accession>A0A5K7X970</accession>
<feature type="domain" description="Ice-binding protein C-terminal" evidence="2">
    <location>
        <begin position="282"/>
        <end position="303"/>
    </location>
</feature>
<dbReference type="InterPro" id="IPR013424">
    <property type="entry name" value="Ice-binding_C"/>
</dbReference>
<dbReference type="KEGG" id="lpav:PLANPX_2059"/>
<dbReference type="Proteomes" id="UP000326837">
    <property type="component" value="Chromosome"/>
</dbReference>
<dbReference type="Pfam" id="PF13385">
    <property type="entry name" value="Laminin_G_3"/>
    <property type="match status" value="1"/>
</dbReference>
<dbReference type="AlphaFoldDB" id="A0A5K7X970"/>
<dbReference type="SUPFAM" id="SSF49899">
    <property type="entry name" value="Concanavalin A-like lectins/glucanases"/>
    <property type="match status" value="1"/>
</dbReference>
<reference evidence="4" key="1">
    <citation type="submission" date="2019-10" db="EMBL/GenBank/DDBJ databases">
        <title>Lacipirellula parvula gen. nov., sp. nov., representing a lineage of planctomycetes widespread in freshwater anoxic habitats, and description of the family Lacipirellulaceae.</title>
        <authorList>
            <person name="Dedysh S.N."/>
            <person name="Kulichevskaya I.S."/>
            <person name="Beletsky A.V."/>
            <person name="Rakitin A.L."/>
            <person name="Mardanov A.V."/>
            <person name="Ivanova A.A."/>
            <person name="Saltykova V.X."/>
            <person name="Rijpstra W.I.C."/>
            <person name="Sinninghe Damste J.S."/>
            <person name="Ravin N.V."/>
        </authorList>
    </citation>
    <scope>NUCLEOTIDE SEQUENCE [LARGE SCALE GENOMIC DNA]</scope>
    <source>
        <strain evidence="4">PX69</strain>
    </source>
</reference>
<evidence type="ECO:0000256" key="1">
    <source>
        <dbReference type="SAM" id="SignalP"/>
    </source>
</evidence>
<sequence>MKRQLLAGTCLLALCATSASGALVHRYTFDGNANDSVGTANGVVMGNTATYAGGQIVLSNPTNTGSGAFNNNNVPASGSYVDFPNFLIRDAAAAGQAGAVSVEMWVTMNTNRDWSALFAAGISSSGIEGNSDGGNDNFPYLQIIPRTGDGGAGNDLRVTSNGVAGPESFVDAPGDSTDLQVGVQEHLIAVFDQSGGLPGTITVYRNGALYGAPAPIANNLNIAANATAFPVTTLADVNVWLGRSMWPDSLIDASIAELRIYSHALTLQDAQNNNGLGPNTVVPEPASCALAALGLVGLAWTRRR</sequence>
<proteinExistence type="predicted"/>
<dbReference type="EMBL" id="AP021861">
    <property type="protein sequence ID" value="BBO32447.1"/>
    <property type="molecule type" value="Genomic_DNA"/>
</dbReference>
<evidence type="ECO:0000313" key="3">
    <source>
        <dbReference type="EMBL" id="BBO32447.1"/>
    </source>
</evidence>
<organism evidence="3 4">
    <name type="scientific">Lacipirellula parvula</name>
    <dbReference type="NCBI Taxonomy" id="2650471"/>
    <lineage>
        <taxon>Bacteria</taxon>
        <taxon>Pseudomonadati</taxon>
        <taxon>Planctomycetota</taxon>
        <taxon>Planctomycetia</taxon>
        <taxon>Pirellulales</taxon>
        <taxon>Lacipirellulaceae</taxon>
        <taxon>Lacipirellula</taxon>
    </lineage>
</organism>
<keyword evidence="1" id="KW-0732">Signal</keyword>
<keyword evidence="4" id="KW-1185">Reference proteome</keyword>
<feature type="chain" id="PRO_5024888869" description="Ice-binding protein C-terminal domain-containing protein" evidence="1">
    <location>
        <begin position="22"/>
        <end position="304"/>
    </location>
</feature>
<gene>
    <name evidence="3" type="ORF">PLANPX_2059</name>
</gene>
<dbReference type="Pfam" id="PF07589">
    <property type="entry name" value="PEP-CTERM"/>
    <property type="match status" value="1"/>
</dbReference>
<dbReference type="InterPro" id="IPR013320">
    <property type="entry name" value="ConA-like_dom_sf"/>
</dbReference>
<protein>
    <recommendedName>
        <fullName evidence="2">Ice-binding protein C-terminal domain-containing protein</fullName>
    </recommendedName>
</protein>
<dbReference type="Gene3D" id="2.60.120.200">
    <property type="match status" value="1"/>
</dbReference>
<name>A0A5K7X970_9BACT</name>
<feature type="signal peptide" evidence="1">
    <location>
        <begin position="1"/>
        <end position="21"/>
    </location>
</feature>
<evidence type="ECO:0000313" key="4">
    <source>
        <dbReference type="Proteomes" id="UP000326837"/>
    </source>
</evidence>